<dbReference type="EMBL" id="VUOB01000025">
    <property type="protein sequence ID" value="KAA2261763.1"/>
    <property type="molecule type" value="Genomic_DNA"/>
</dbReference>
<dbReference type="InterPro" id="IPR011990">
    <property type="entry name" value="TPR-like_helical_dom_sf"/>
</dbReference>
<reference evidence="4 5" key="2">
    <citation type="submission" date="2019-09" db="EMBL/GenBank/DDBJ databases">
        <authorList>
            <person name="Jin C."/>
        </authorList>
    </citation>
    <scope>NUCLEOTIDE SEQUENCE [LARGE SCALE GENOMIC DNA]</scope>
    <source>
        <strain evidence="4 5">AN110305</strain>
    </source>
</reference>
<reference evidence="4 5" key="1">
    <citation type="submission" date="2019-09" db="EMBL/GenBank/DDBJ databases">
        <title>Goodfellowia gen. nov., a new genus of the Pseudonocardineae related to Actinoalloteichus, containing Goodfellowia coeruleoviolacea gen. nov., comb. nov. gen. nov., comb. nov.</title>
        <authorList>
            <person name="Labeda D."/>
        </authorList>
    </citation>
    <scope>NUCLEOTIDE SEQUENCE [LARGE SCALE GENOMIC DNA]</scope>
    <source>
        <strain evidence="4 5">AN110305</strain>
    </source>
</reference>
<dbReference type="SUPFAM" id="SSF52540">
    <property type="entry name" value="P-loop containing nucleoside triphosphate hydrolases"/>
    <property type="match status" value="1"/>
</dbReference>
<dbReference type="Pfam" id="PF13374">
    <property type="entry name" value="TPR_10"/>
    <property type="match status" value="3"/>
</dbReference>
<dbReference type="Proteomes" id="UP000323454">
    <property type="component" value="Unassembled WGS sequence"/>
</dbReference>
<dbReference type="InterPro" id="IPR027417">
    <property type="entry name" value="P-loop_NTPase"/>
</dbReference>
<dbReference type="NCBIfam" id="NF040586">
    <property type="entry name" value="FxSxx_TPR"/>
    <property type="match status" value="1"/>
</dbReference>
<accession>A0A5B2XEI2</accession>
<keyword evidence="5" id="KW-1185">Reference proteome</keyword>
<dbReference type="InterPro" id="IPR056681">
    <property type="entry name" value="DUF7779"/>
</dbReference>
<comment type="caution">
    <text evidence="4">The sequence shown here is derived from an EMBL/GenBank/DDBJ whole genome shotgun (WGS) entry which is preliminary data.</text>
</comment>
<dbReference type="Gene3D" id="1.25.40.10">
    <property type="entry name" value="Tetratricopeptide repeat domain"/>
    <property type="match status" value="3"/>
</dbReference>
<name>A0A5B2XEI2_9PSEU</name>
<organism evidence="4 5">
    <name type="scientific">Solihabitans fulvus</name>
    <dbReference type="NCBI Taxonomy" id="1892852"/>
    <lineage>
        <taxon>Bacteria</taxon>
        <taxon>Bacillati</taxon>
        <taxon>Actinomycetota</taxon>
        <taxon>Actinomycetes</taxon>
        <taxon>Pseudonocardiales</taxon>
        <taxon>Pseudonocardiaceae</taxon>
        <taxon>Solihabitans</taxon>
    </lineage>
</organism>
<dbReference type="InterPro" id="IPR002182">
    <property type="entry name" value="NB-ARC"/>
</dbReference>
<dbReference type="PANTHER" id="PTHR46082:SF6">
    <property type="entry name" value="AAA+ ATPASE DOMAIN-CONTAINING PROTEIN-RELATED"/>
    <property type="match status" value="1"/>
</dbReference>
<evidence type="ECO:0000313" key="5">
    <source>
        <dbReference type="Proteomes" id="UP000323454"/>
    </source>
</evidence>
<dbReference type="RefSeq" id="WP_149850221.1">
    <property type="nucleotide sequence ID" value="NZ_VUOB01000025.1"/>
</dbReference>
<evidence type="ECO:0000259" key="3">
    <source>
        <dbReference type="Pfam" id="PF25000"/>
    </source>
</evidence>
<dbReference type="InterPro" id="IPR047738">
    <property type="entry name" value="SAV_2336-like_N"/>
</dbReference>
<dbReference type="Gene3D" id="3.40.50.300">
    <property type="entry name" value="P-loop containing nucleotide triphosphate hydrolases"/>
    <property type="match status" value="1"/>
</dbReference>
<evidence type="ECO:0000259" key="2">
    <source>
        <dbReference type="Pfam" id="PF00931"/>
    </source>
</evidence>
<proteinExistence type="predicted"/>
<dbReference type="SUPFAM" id="SSF48452">
    <property type="entry name" value="TPR-like"/>
    <property type="match status" value="3"/>
</dbReference>
<feature type="compositionally biased region" description="Low complexity" evidence="1">
    <location>
        <begin position="558"/>
        <end position="574"/>
    </location>
</feature>
<feature type="compositionally biased region" description="Basic and acidic residues" evidence="1">
    <location>
        <begin position="1413"/>
        <end position="1424"/>
    </location>
</feature>
<evidence type="ECO:0000313" key="4">
    <source>
        <dbReference type="EMBL" id="KAA2261763.1"/>
    </source>
</evidence>
<dbReference type="InterPro" id="IPR053137">
    <property type="entry name" value="NLR-like"/>
</dbReference>
<protein>
    <submittedName>
        <fullName evidence="4">Tetratricopeptide repeat protein</fullName>
    </submittedName>
</protein>
<dbReference type="Pfam" id="PF00931">
    <property type="entry name" value="NB-ARC"/>
    <property type="match status" value="1"/>
</dbReference>
<evidence type="ECO:0000256" key="1">
    <source>
        <dbReference type="SAM" id="MobiDB-lite"/>
    </source>
</evidence>
<dbReference type="NCBIfam" id="NF041121">
    <property type="entry name" value="SAV_2336_NTERM"/>
    <property type="match status" value="1"/>
</dbReference>
<feature type="region of interest" description="Disordered" evidence="1">
    <location>
        <begin position="36"/>
        <end position="118"/>
    </location>
</feature>
<dbReference type="Pfam" id="PF13424">
    <property type="entry name" value="TPR_12"/>
    <property type="match status" value="3"/>
</dbReference>
<feature type="domain" description="DUF7779" evidence="3">
    <location>
        <begin position="848"/>
        <end position="937"/>
    </location>
</feature>
<dbReference type="OrthoDB" id="580767at2"/>
<dbReference type="Pfam" id="PF25000">
    <property type="entry name" value="DUF7779"/>
    <property type="match status" value="1"/>
</dbReference>
<gene>
    <name evidence="4" type="ORF">F0L68_15210</name>
</gene>
<dbReference type="PANTHER" id="PTHR46082">
    <property type="entry name" value="ATP/GTP-BINDING PROTEIN-RELATED"/>
    <property type="match status" value="1"/>
</dbReference>
<feature type="region of interest" description="Disordered" evidence="1">
    <location>
        <begin position="553"/>
        <end position="609"/>
    </location>
</feature>
<feature type="domain" description="NB-ARC" evidence="2">
    <location>
        <begin position="639"/>
        <end position="773"/>
    </location>
</feature>
<sequence>MIDRFVDAIRAVDPDVTSEELADVCWLATHMGAAAREPWPTRTTQATRPIPVDRDAPRADPTPHTPPERTDEPAPGSSPDRGPAEPAATDQDLAAALRPPSRRLLGDDRGVQTRSPAMPAVPDTLAICRALRPLGRRVPSPTSTHLDEDATAQWIADTDLWIPATLPSSDRWLDVALVADHSASMEVWRPTVAELRTLLEQTGAFRDVRLWHLDGDLCHDERLSVSSESVQASSWRDPRELIDPTGRRLILVASDCVGQAWSTGAVAETLRAWAKAGPIAIVQMLPQRLWTDCAPEFVPVRLHSVAPGVPNSRLGVASRHGDGDLTGVGVPIPVLELEDRWLKRWASLVAGTSGGWVNGTAVFTNQLAALTVQGDHAAQELASQPTPREQLHRFRARASPEAYRLAICLAGAPLSLPVMRLVQGAMLPSSRPSHLAEVFLSDLLHRLDTDGTGYKPRPDDVEYDFQPGIRDELLTELTRQDALQVLSRVSNFVTARLGSPLDFRALLTTDQLPDLPDLSPPFARVAYQVLHSLGGRYAEAAERLNRLSEIGRVARQVTQPTTSDPSSFDPDAPSRSQGADLTRTVPPIATERDRREEMPPAIMRGIPSRNPHFTGRKDILARLRSMLVNSTKQTALLPHALHGLGGVGKTQLAIEYVYRYASAYDLIWWVPAEDQTLIRTSLAALGSAMGLPESTDLSRTVDAVLDTLRTGQRYPRWLLVYDNANRPADLQPYLPYPTGHVLITSRNSSWSDVASTVEVDVFNRQESVALLRQRSEDINAADADRLADRLGDLPLALEQAAAWQAETGMQVDEYLELFDDQLEQLTENPPSNYPDTVGATYRVAFERLQEQAPAAAQLLELCAFFGAEPISVVLLWEGRYADLPSPLDETLRDRIRLRRAMREIVRFALARVDAAADRISVHRLVQAVLRARLTPEERDVTRRHAQQILALANPSQPDSAQNWPRHAELSPQILPTGMLQAEERDSRIVVLDQIRYRRQSGDYESARELGQLAVDTWTDLWGEDDELTLIAARHLADAMRALGENQQARELQRDTLAKLREVFGDDHEHTLDTADGVALDLRINGEFDAAKALDEDNLARARRVFEENEPFPLRATNNVAVDLRWLGDFTEARRVDTDLVQRMRLQYGERDRRTQQTVSNLAHDLYGLGEYAEALQTQERTLSIQREILGINHSEVLIETRILVMALRKTGQHARARDVAEELIRTLQRRFGLRHEYTLASMLSYANALSDTGDLDAAREVGEDTLARYRDVFGPNHAVTLACAANLAIVLRRQGDLNAALELNQATLDTFRQQLGADHPFTLCCAANTSSDLAALHRHPEARELSDDTLQRSRVVRGDDHPYTLACALNSALDHQSTGDAELAEPLLRQVVADFGRRLGDGHPETVAASARRRADCDIEPPRT</sequence>
<feature type="region of interest" description="Disordered" evidence="1">
    <location>
        <begin position="1399"/>
        <end position="1424"/>
    </location>
</feature>